<sequence length="252" mass="26613">MTTAYGGRAARTAIVTGATRGLGQAVARGLLEDGYKVALWGRDRRAMQAAVDQLPSGALCLPVFADLREEAEVRRAFAESREFLSDIDVLVNNAGAIGPRMPLEEVALADFSATMDVNLTGTFLVLREVLPHMKARRAGRIVNIASVAGKEGNALTAVYSASKAAVIALTKSLGKELAGHGILVNCVTPSASRTDIFGEMTPALEAKLLSRVPLGRFVQPDEVAAMVRWLASEACSFSTGATFDISGGRATY</sequence>
<dbReference type="PANTHER" id="PTHR42879">
    <property type="entry name" value="3-OXOACYL-(ACYL-CARRIER-PROTEIN) REDUCTASE"/>
    <property type="match status" value="1"/>
</dbReference>
<dbReference type="InterPro" id="IPR002347">
    <property type="entry name" value="SDR_fam"/>
</dbReference>
<name>A0ABX5KUD9_9BURK</name>
<protein>
    <submittedName>
        <fullName evidence="3">3-oxoacyl-[acyl-carrier protein] reductase</fullName>
    </submittedName>
</protein>
<dbReference type="Gene3D" id="3.40.50.720">
    <property type="entry name" value="NAD(P)-binding Rossmann-like Domain"/>
    <property type="match status" value="1"/>
</dbReference>
<reference evidence="3 4" key="1">
    <citation type="submission" date="2018-05" db="EMBL/GenBank/DDBJ databases">
        <title>Genomic Encyclopedia of Type Strains, Phase IV (KMG-V): Genome sequencing to study the core and pangenomes of soil and plant-associated prokaryotes.</title>
        <authorList>
            <person name="Whitman W."/>
        </authorList>
    </citation>
    <scope>NUCLEOTIDE SEQUENCE [LARGE SCALE GENOMIC DNA]</scope>
    <source>
        <strain evidence="3 4">SCZa-39</strain>
    </source>
</reference>
<organism evidence="3 4">
    <name type="scientific">Paraburkholderia unamae</name>
    <dbReference type="NCBI Taxonomy" id="219649"/>
    <lineage>
        <taxon>Bacteria</taxon>
        <taxon>Pseudomonadati</taxon>
        <taxon>Pseudomonadota</taxon>
        <taxon>Betaproteobacteria</taxon>
        <taxon>Burkholderiales</taxon>
        <taxon>Burkholderiaceae</taxon>
        <taxon>Paraburkholderia</taxon>
    </lineage>
</organism>
<evidence type="ECO:0000256" key="1">
    <source>
        <dbReference type="ARBA" id="ARBA00006484"/>
    </source>
</evidence>
<gene>
    <name evidence="3" type="ORF">C7402_10468</name>
</gene>
<dbReference type="RefSeq" id="WP_116610756.1">
    <property type="nucleotide sequence ID" value="NZ_CAJZAT010000204.1"/>
</dbReference>
<proteinExistence type="inferred from homology"/>
<dbReference type="PRINTS" id="PR00081">
    <property type="entry name" value="GDHRDH"/>
</dbReference>
<evidence type="ECO:0000313" key="3">
    <source>
        <dbReference type="EMBL" id="PVX84825.1"/>
    </source>
</evidence>
<dbReference type="PROSITE" id="PS00061">
    <property type="entry name" value="ADH_SHORT"/>
    <property type="match status" value="1"/>
</dbReference>
<dbReference type="PRINTS" id="PR00080">
    <property type="entry name" value="SDRFAMILY"/>
</dbReference>
<comment type="caution">
    <text evidence="3">The sequence shown here is derived from an EMBL/GenBank/DDBJ whole genome shotgun (WGS) entry which is preliminary data.</text>
</comment>
<comment type="similarity">
    <text evidence="1 2">Belongs to the short-chain dehydrogenases/reductases (SDR) family.</text>
</comment>
<dbReference type="Pfam" id="PF00106">
    <property type="entry name" value="adh_short"/>
    <property type="match status" value="1"/>
</dbReference>
<dbReference type="CDD" id="cd05233">
    <property type="entry name" value="SDR_c"/>
    <property type="match status" value="1"/>
</dbReference>
<dbReference type="NCBIfam" id="NF009466">
    <property type="entry name" value="PRK12826.1-2"/>
    <property type="match status" value="1"/>
</dbReference>
<dbReference type="EMBL" id="QEOB01000004">
    <property type="protein sequence ID" value="PVX84825.1"/>
    <property type="molecule type" value="Genomic_DNA"/>
</dbReference>
<keyword evidence="4" id="KW-1185">Reference proteome</keyword>
<evidence type="ECO:0000256" key="2">
    <source>
        <dbReference type="RuleBase" id="RU000363"/>
    </source>
</evidence>
<dbReference type="InterPro" id="IPR036291">
    <property type="entry name" value="NAD(P)-bd_dom_sf"/>
</dbReference>
<dbReference type="InterPro" id="IPR020904">
    <property type="entry name" value="Sc_DH/Rdtase_CS"/>
</dbReference>
<accession>A0ABX5KUD9</accession>
<dbReference type="Proteomes" id="UP000245712">
    <property type="component" value="Unassembled WGS sequence"/>
</dbReference>
<dbReference type="InterPro" id="IPR050259">
    <property type="entry name" value="SDR"/>
</dbReference>
<evidence type="ECO:0000313" key="4">
    <source>
        <dbReference type="Proteomes" id="UP000245712"/>
    </source>
</evidence>
<dbReference type="SUPFAM" id="SSF51735">
    <property type="entry name" value="NAD(P)-binding Rossmann-fold domains"/>
    <property type="match status" value="1"/>
</dbReference>
<dbReference type="PANTHER" id="PTHR42879:SF2">
    <property type="entry name" value="3-OXOACYL-[ACYL-CARRIER-PROTEIN] REDUCTASE FABG"/>
    <property type="match status" value="1"/>
</dbReference>